<evidence type="ECO:0000313" key="3">
    <source>
        <dbReference type="Proteomes" id="UP000770015"/>
    </source>
</evidence>
<name>A0A9P8V5N0_9PEZI</name>
<accession>A0A9P8V5N0</accession>
<organism evidence="2 3">
    <name type="scientific">Plectosphaerella plurivora</name>
    <dbReference type="NCBI Taxonomy" id="936078"/>
    <lineage>
        <taxon>Eukaryota</taxon>
        <taxon>Fungi</taxon>
        <taxon>Dikarya</taxon>
        <taxon>Ascomycota</taxon>
        <taxon>Pezizomycotina</taxon>
        <taxon>Sordariomycetes</taxon>
        <taxon>Hypocreomycetidae</taxon>
        <taxon>Glomerellales</taxon>
        <taxon>Plectosphaerellaceae</taxon>
        <taxon>Plectosphaerella</taxon>
    </lineage>
</organism>
<evidence type="ECO:0000313" key="2">
    <source>
        <dbReference type="EMBL" id="KAH6677013.1"/>
    </source>
</evidence>
<keyword evidence="1" id="KW-0472">Membrane</keyword>
<sequence length="346" mass="36084">MSTAAASVTTVLGQGGLSPFEFHNLGPLTTVFTTPAAECTAVPTASSGLAFFGQPHVLYLPVDNCEVNTFNPECAANGEELDKLTNEHDVLPWNVFGYHSPGLHCPSGWETVGVIAMNNGTPSATGLFSPTVFTYVPEETYTFPPIDFVANMFTSVIGPTETGVACCPSGYTADPWAHCHSNFPVSELASETVCSRNYTGTVTPTGTGGMPTPTVYTFTYFGTTTTGEAYNVTALNEDAGPHDTSSENYQTITATFDASGVVQAMETGDDYDFVGWVGPIENRTGVAVVEPIFLIQPGGQAEEGEGGEDKPASAGRVAPAAWTTIGAVMAAWGVGMVAGVGLLAAW</sequence>
<keyword evidence="1" id="KW-0812">Transmembrane</keyword>
<comment type="caution">
    <text evidence="2">The sequence shown here is derived from an EMBL/GenBank/DDBJ whole genome shotgun (WGS) entry which is preliminary data.</text>
</comment>
<keyword evidence="3" id="KW-1185">Reference proteome</keyword>
<feature type="transmembrane region" description="Helical" evidence="1">
    <location>
        <begin position="320"/>
        <end position="345"/>
    </location>
</feature>
<dbReference type="EMBL" id="JAGSXJ010000023">
    <property type="protein sequence ID" value="KAH6677013.1"/>
    <property type="molecule type" value="Genomic_DNA"/>
</dbReference>
<dbReference type="OrthoDB" id="5429716at2759"/>
<dbReference type="Proteomes" id="UP000770015">
    <property type="component" value="Unassembled WGS sequence"/>
</dbReference>
<gene>
    <name evidence="2" type="ORF">F5X68DRAFT_264197</name>
</gene>
<reference evidence="2" key="1">
    <citation type="journal article" date="2021" name="Nat. Commun.">
        <title>Genetic determinants of endophytism in the Arabidopsis root mycobiome.</title>
        <authorList>
            <person name="Mesny F."/>
            <person name="Miyauchi S."/>
            <person name="Thiergart T."/>
            <person name="Pickel B."/>
            <person name="Atanasova L."/>
            <person name="Karlsson M."/>
            <person name="Huettel B."/>
            <person name="Barry K.W."/>
            <person name="Haridas S."/>
            <person name="Chen C."/>
            <person name="Bauer D."/>
            <person name="Andreopoulos W."/>
            <person name="Pangilinan J."/>
            <person name="LaButti K."/>
            <person name="Riley R."/>
            <person name="Lipzen A."/>
            <person name="Clum A."/>
            <person name="Drula E."/>
            <person name="Henrissat B."/>
            <person name="Kohler A."/>
            <person name="Grigoriev I.V."/>
            <person name="Martin F.M."/>
            <person name="Hacquard S."/>
        </authorList>
    </citation>
    <scope>NUCLEOTIDE SEQUENCE</scope>
    <source>
        <strain evidence="2">MPI-SDFR-AT-0117</strain>
    </source>
</reference>
<protein>
    <submittedName>
        <fullName evidence="2">Uncharacterized protein</fullName>
    </submittedName>
</protein>
<keyword evidence="1" id="KW-1133">Transmembrane helix</keyword>
<proteinExistence type="predicted"/>
<evidence type="ECO:0000256" key="1">
    <source>
        <dbReference type="SAM" id="Phobius"/>
    </source>
</evidence>
<dbReference type="AlphaFoldDB" id="A0A9P8V5N0"/>